<evidence type="ECO:0000256" key="7">
    <source>
        <dbReference type="SAM" id="MobiDB-lite"/>
    </source>
</evidence>
<keyword evidence="4 8" id="KW-1133">Transmembrane helix</keyword>
<evidence type="ECO:0000256" key="5">
    <source>
        <dbReference type="ARBA" id="ARBA00023136"/>
    </source>
</evidence>
<evidence type="ECO:0000256" key="8">
    <source>
        <dbReference type="SAM" id="Phobius"/>
    </source>
</evidence>
<dbReference type="Pfam" id="PF10204">
    <property type="entry name" value="DuoxA"/>
    <property type="match status" value="1"/>
</dbReference>
<feature type="transmembrane region" description="Helical" evidence="8">
    <location>
        <begin position="62"/>
        <end position="81"/>
    </location>
</feature>
<gene>
    <name evidence="9" type="ORF">ACJMK2_022150</name>
</gene>
<evidence type="ECO:0000313" key="9">
    <source>
        <dbReference type="EMBL" id="KAL3836731.1"/>
    </source>
</evidence>
<name>A0ABD3TJC0_SINWO</name>
<organism evidence="9 10">
    <name type="scientific">Sinanodonta woodiana</name>
    <name type="common">Chinese pond mussel</name>
    <name type="synonym">Anodonta woodiana</name>
    <dbReference type="NCBI Taxonomy" id="1069815"/>
    <lineage>
        <taxon>Eukaryota</taxon>
        <taxon>Metazoa</taxon>
        <taxon>Spiralia</taxon>
        <taxon>Lophotrochozoa</taxon>
        <taxon>Mollusca</taxon>
        <taxon>Bivalvia</taxon>
        <taxon>Autobranchia</taxon>
        <taxon>Heteroconchia</taxon>
        <taxon>Palaeoheterodonta</taxon>
        <taxon>Unionida</taxon>
        <taxon>Unionoidea</taxon>
        <taxon>Unionidae</taxon>
        <taxon>Unioninae</taxon>
        <taxon>Sinanodonta</taxon>
    </lineage>
</organism>
<feature type="transmembrane region" description="Helical" evidence="8">
    <location>
        <begin position="248"/>
        <end position="272"/>
    </location>
</feature>
<keyword evidence="3 8" id="KW-0812">Transmembrane</keyword>
<feature type="transmembrane region" description="Helical" evidence="8">
    <location>
        <begin position="180"/>
        <end position="199"/>
    </location>
</feature>
<keyword evidence="5 8" id="KW-0472">Membrane</keyword>
<comment type="caution">
    <text evidence="9">The sequence shown here is derived from an EMBL/GenBank/DDBJ whole genome shotgun (WGS) entry which is preliminary data.</text>
</comment>
<dbReference type="EMBL" id="JBJQND010000018">
    <property type="protein sequence ID" value="KAL3836731.1"/>
    <property type="molecule type" value="Genomic_DNA"/>
</dbReference>
<evidence type="ECO:0000256" key="3">
    <source>
        <dbReference type="ARBA" id="ARBA00022692"/>
    </source>
</evidence>
<comment type="similarity">
    <text evidence="2">Belongs to the DUOXA family.</text>
</comment>
<evidence type="ECO:0000313" key="10">
    <source>
        <dbReference type="Proteomes" id="UP001634394"/>
    </source>
</evidence>
<protein>
    <submittedName>
        <fullName evidence="9">Uncharacterized protein</fullName>
    </submittedName>
</protein>
<dbReference type="InterPro" id="IPR018469">
    <property type="entry name" value="Dual_oxidase_maturation_fac"/>
</dbReference>
<keyword evidence="6" id="KW-0325">Glycoprotein</keyword>
<reference evidence="9 10" key="1">
    <citation type="submission" date="2024-11" db="EMBL/GenBank/DDBJ databases">
        <title>Chromosome-level genome assembly of the freshwater bivalve Anodonta woodiana.</title>
        <authorList>
            <person name="Chen X."/>
        </authorList>
    </citation>
    <scope>NUCLEOTIDE SEQUENCE [LARGE SCALE GENOMIC DNA]</scope>
    <source>
        <strain evidence="9">MN2024</strain>
        <tissue evidence="9">Gills</tissue>
    </source>
</reference>
<evidence type="ECO:0000256" key="1">
    <source>
        <dbReference type="ARBA" id="ARBA00004141"/>
    </source>
</evidence>
<feature type="region of interest" description="Disordered" evidence="7">
    <location>
        <begin position="315"/>
        <end position="334"/>
    </location>
</feature>
<evidence type="ECO:0000256" key="6">
    <source>
        <dbReference type="ARBA" id="ARBA00023180"/>
    </source>
</evidence>
<keyword evidence="10" id="KW-1185">Reference proteome</keyword>
<proteinExistence type="inferred from homology"/>
<dbReference type="AlphaFoldDB" id="A0ABD3TJC0"/>
<dbReference type="Proteomes" id="UP001634394">
    <property type="component" value="Unassembled WGS sequence"/>
</dbReference>
<accession>A0ABD3TJC0</accession>
<dbReference type="PANTHER" id="PTHR31158">
    <property type="entry name" value="DUAL OXIDASE 2"/>
    <property type="match status" value="1"/>
</dbReference>
<sequence>MAWYKAFRNEFGYTHYGEQRMPVMLDIPLTLVIYYCVLISIAFLVYVVGIRGKERWYTFIRLVYFLLIGSVLLVSIYGHSWQTAYTDFRSPYIYRSDSYIDGKIAIKIGLYTANISLSGHFKDEGSNVDYSEDLILDDIGGPMTELYNAMDRGLPEPILMVLEHFEIDVGGLRFGRNCKFAGYFAGILLWTGFAFWIAANIILCSVVLHGAVCCIISGVCVILAIVVYDHLNPSKSFKLPGSQGDVHLRYGWCIWFNLALGILTTLLGIVMIRVDYKYPKRIAALLSLETSLEDHHKDNPHRCFVPLVQDNKNNHRGQSTMLNPIPRYGSDSNPNLKENPIMKNSESDVSTISGRVNLFESDRRDALLSEEQTNFTSNMFHTICVNLDGSIKDEEKYTM</sequence>
<feature type="transmembrane region" description="Helical" evidence="8">
    <location>
        <begin position="31"/>
        <end position="50"/>
    </location>
</feature>
<feature type="transmembrane region" description="Helical" evidence="8">
    <location>
        <begin position="206"/>
        <end position="228"/>
    </location>
</feature>
<evidence type="ECO:0000256" key="2">
    <source>
        <dbReference type="ARBA" id="ARBA00009816"/>
    </source>
</evidence>
<comment type="subcellular location">
    <subcellularLocation>
        <location evidence="1">Membrane</location>
        <topology evidence="1">Multi-pass membrane protein</topology>
    </subcellularLocation>
</comment>
<dbReference type="GO" id="GO:0016020">
    <property type="term" value="C:membrane"/>
    <property type="evidence" value="ECO:0007669"/>
    <property type="project" value="UniProtKB-SubCell"/>
</dbReference>
<dbReference type="PANTHER" id="PTHR31158:SF1">
    <property type="entry name" value="DOXA1 FACTOR-RELATED"/>
    <property type="match status" value="1"/>
</dbReference>
<evidence type="ECO:0000256" key="4">
    <source>
        <dbReference type="ARBA" id="ARBA00022989"/>
    </source>
</evidence>